<dbReference type="Proteomes" id="UP000598997">
    <property type="component" value="Unassembled WGS sequence"/>
</dbReference>
<feature type="domain" description="Acyl-CoA thioesterase 2 C-terminal" evidence="3">
    <location>
        <begin position="185"/>
        <end position="288"/>
    </location>
</feature>
<keyword evidence="6" id="KW-1185">Reference proteome</keyword>
<evidence type="ECO:0000313" key="5">
    <source>
        <dbReference type="EMBL" id="GGD39387.1"/>
    </source>
</evidence>
<dbReference type="GO" id="GO:0047617">
    <property type="term" value="F:fatty acyl-CoA hydrolase activity"/>
    <property type="evidence" value="ECO:0007669"/>
    <property type="project" value="InterPro"/>
</dbReference>
<evidence type="ECO:0000313" key="6">
    <source>
        <dbReference type="Proteomes" id="UP000598997"/>
    </source>
</evidence>
<dbReference type="CDD" id="cd03444">
    <property type="entry name" value="Thioesterase_II_repeat1"/>
    <property type="match status" value="1"/>
</dbReference>
<reference evidence="5 6" key="1">
    <citation type="journal article" date="2014" name="Int. J. Syst. Evol. Microbiol.">
        <title>Complete genome sequence of Corynebacterium casei LMG S-19264T (=DSM 44701T), isolated from a smear-ripened cheese.</title>
        <authorList>
            <consortium name="US DOE Joint Genome Institute (JGI-PGF)"/>
            <person name="Walter F."/>
            <person name="Albersmeier A."/>
            <person name="Kalinowski J."/>
            <person name="Ruckert C."/>
        </authorList>
    </citation>
    <scope>NUCLEOTIDE SEQUENCE [LARGE SCALE GENOMIC DNA]</scope>
    <source>
        <strain evidence="5 6">CGMCC 1.15358</strain>
    </source>
</reference>
<sequence>MADNPFPDDPMVERRLAFDFEELEGDRFRTRPIPSGLLRTYGGLVVAQALAAAQRTVDGEKYAHSLHAYFLKPGITGEPLDIAVDRVTDGRSFAVRRIGVSQHGRPLLDMTASFHVDEAGAIYAPPMPDVPPPDDLLPLTEIFAKSGELPERHRPFWLRRQQIDWRPVAPFLFGAPPPEAQRPARSFWFRMKDRLDASRAEHACWLAYASDFHIFQTTFIPLGIAFTDDYLQTSSLDHALWLHGRVDMNEWMLYSQDTLGASGALALGSGTIFRADGSIVATVVQQGLVRQLDEVRTGKI</sequence>
<dbReference type="InterPro" id="IPR025652">
    <property type="entry name" value="TesB_C"/>
</dbReference>
<feature type="domain" description="Acyl-CoA thioesterase-like N-terminal HotDog" evidence="4">
    <location>
        <begin position="39"/>
        <end position="115"/>
    </location>
</feature>
<dbReference type="GO" id="GO:0006637">
    <property type="term" value="P:acyl-CoA metabolic process"/>
    <property type="evidence" value="ECO:0007669"/>
    <property type="project" value="InterPro"/>
</dbReference>
<dbReference type="Pfam" id="PF13622">
    <property type="entry name" value="4HBT_3"/>
    <property type="match status" value="1"/>
</dbReference>
<dbReference type="Gene3D" id="2.40.160.210">
    <property type="entry name" value="Acyl-CoA thioesterase, double hotdog domain"/>
    <property type="match status" value="1"/>
</dbReference>
<comment type="caution">
    <text evidence="5">The sequence shown here is derived from an EMBL/GenBank/DDBJ whole genome shotgun (WGS) entry which is preliminary data.</text>
</comment>
<dbReference type="Pfam" id="PF02551">
    <property type="entry name" value="Acyl_CoA_thio"/>
    <property type="match status" value="1"/>
</dbReference>
<dbReference type="RefSeq" id="WP_066763557.1">
    <property type="nucleotide sequence ID" value="NZ_BMIO01000003.1"/>
</dbReference>
<dbReference type="EMBL" id="BMIO01000003">
    <property type="protein sequence ID" value="GGD39387.1"/>
    <property type="molecule type" value="Genomic_DNA"/>
</dbReference>
<comment type="similarity">
    <text evidence="1">Belongs to the C/M/P thioester hydrolase family.</text>
</comment>
<name>A0A917DHL1_9SPHN</name>
<gene>
    <name evidence="5" type="ORF">GCM10010989_11870</name>
</gene>
<organism evidence="5 6">
    <name type="scientific">Croceicoccus pelagius</name>
    <dbReference type="NCBI Taxonomy" id="1703341"/>
    <lineage>
        <taxon>Bacteria</taxon>
        <taxon>Pseudomonadati</taxon>
        <taxon>Pseudomonadota</taxon>
        <taxon>Alphaproteobacteria</taxon>
        <taxon>Sphingomonadales</taxon>
        <taxon>Erythrobacteraceae</taxon>
        <taxon>Croceicoccus</taxon>
    </lineage>
</organism>
<accession>A0A917DHL1</accession>
<dbReference type="OrthoDB" id="9781019at2"/>
<dbReference type="AlphaFoldDB" id="A0A917DHL1"/>
<dbReference type="PANTHER" id="PTHR11066">
    <property type="entry name" value="ACYL-COA THIOESTERASE"/>
    <property type="match status" value="1"/>
</dbReference>
<dbReference type="InterPro" id="IPR029069">
    <property type="entry name" value="HotDog_dom_sf"/>
</dbReference>
<evidence type="ECO:0000256" key="2">
    <source>
        <dbReference type="ARBA" id="ARBA00022801"/>
    </source>
</evidence>
<keyword evidence="2" id="KW-0378">Hydrolase</keyword>
<evidence type="ECO:0000259" key="3">
    <source>
        <dbReference type="Pfam" id="PF02551"/>
    </source>
</evidence>
<evidence type="ECO:0000259" key="4">
    <source>
        <dbReference type="Pfam" id="PF13622"/>
    </source>
</evidence>
<dbReference type="InterPro" id="IPR003703">
    <property type="entry name" value="Acyl_CoA_thio"/>
</dbReference>
<proteinExistence type="inferred from homology"/>
<dbReference type="GO" id="GO:0009062">
    <property type="term" value="P:fatty acid catabolic process"/>
    <property type="evidence" value="ECO:0007669"/>
    <property type="project" value="TreeGrafter"/>
</dbReference>
<dbReference type="SUPFAM" id="SSF54637">
    <property type="entry name" value="Thioesterase/thiol ester dehydrase-isomerase"/>
    <property type="match status" value="2"/>
</dbReference>
<protein>
    <submittedName>
        <fullName evidence="5">Acyl-CoA thioesterase II</fullName>
    </submittedName>
</protein>
<evidence type="ECO:0000256" key="1">
    <source>
        <dbReference type="ARBA" id="ARBA00006538"/>
    </source>
</evidence>
<dbReference type="CDD" id="cd03445">
    <property type="entry name" value="Thioesterase_II_repeat2"/>
    <property type="match status" value="1"/>
</dbReference>
<dbReference type="PANTHER" id="PTHR11066:SF34">
    <property type="entry name" value="ACYL-COENZYME A THIOESTERASE 8"/>
    <property type="match status" value="1"/>
</dbReference>
<dbReference type="InterPro" id="IPR049449">
    <property type="entry name" value="TesB_ACOT8-like_N"/>
</dbReference>
<dbReference type="InterPro" id="IPR042171">
    <property type="entry name" value="Acyl-CoA_hotdog"/>
</dbReference>